<dbReference type="CDD" id="cd06225">
    <property type="entry name" value="HAMP"/>
    <property type="match status" value="1"/>
</dbReference>
<dbReference type="Pfam" id="PF00015">
    <property type="entry name" value="MCPsignal"/>
    <property type="match status" value="1"/>
</dbReference>
<dbReference type="InterPro" id="IPR003660">
    <property type="entry name" value="HAMP_dom"/>
</dbReference>
<dbReference type="FunFam" id="1.10.287.950:FF:000001">
    <property type="entry name" value="Methyl-accepting chemotaxis sensory transducer"/>
    <property type="match status" value="1"/>
</dbReference>
<proteinExistence type="inferred from homology"/>
<name>A0A3G1KUG6_FORW1</name>
<evidence type="ECO:0000259" key="6">
    <source>
        <dbReference type="PROSITE" id="PS50111"/>
    </source>
</evidence>
<feature type="domain" description="HAMP" evidence="7">
    <location>
        <begin position="213"/>
        <end position="265"/>
    </location>
</feature>
<dbReference type="Proteomes" id="UP000323521">
    <property type="component" value="Chromosome"/>
</dbReference>
<keyword evidence="5" id="KW-0472">Membrane</keyword>
<dbReference type="GO" id="GO:0004888">
    <property type="term" value="F:transmembrane signaling receptor activity"/>
    <property type="evidence" value="ECO:0007669"/>
    <property type="project" value="TreeGrafter"/>
</dbReference>
<accession>A0A3G1KUG6</accession>
<feature type="coiled-coil region" evidence="4">
    <location>
        <begin position="116"/>
        <end position="173"/>
    </location>
</feature>
<keyword evidence="1" id="KW-0145">Chemotaxis</keyword>
<keyword evidence="5" id="KW-0812">Transmembrane</keyword>
<evidence type="ECO:0000313" key="9">
    <source>
        <dbReference type="Proteomes" id="UP000323521"/>
    </source>
</evidence>
<keyword evidence="9" id="KW-1185">Reference proteome</keyword>
<dbReference type="Gene3D" id="1.10.287.950">
    <property type="entry name" value="Methyl-accepting chemotaxis protein"/>
    <property type="match status" value="1"/>
</dbReference>
<dbReference type="SMART" id="SM00283">
    <property type="entry name" value="MA"/>
    <property type="match status" value="1"/>
</dbReference>
<gene>
    <name evidence="8" type="ORF">DCMF_16145</name>
</gene>
<dbReference type="PROSITE" id="PS50885">
    <property type="entry name" value="HAMP"/>
    <property type="match status" value="1"/>
</dbReference>
<dbReference type="InterPro" id="IPR024478">
    <property type="entry name" value="HlyB_4HB_MCP"/>
</dbReference>
<dbReference type="KEGG" id="fwa:DCMF_16145"/>
<dbReference type="CDD" id="cd19411">
    <property type="entry name" value="MCP2201-like_sensor"/>
    <property type="match status" value="1"/>
</dbReference>
<organism evidence="8 9">
    <name type="scientific">Formimonas warabiya</name>
    <dbReference type="NCBI Taxonomy" id="1761012"/>
    <lineage>
        <taxon>Bacteria</taxon>
        <taxon>Bacillati</taxon>
        <taxon>Bacillota</taxon>
        <taxon>Clostridia</taxon>
        <taxon>Eubacteriales</taxon>
        <taxon>Peptococcaceae</taxon>
        <taxon>Candidatus Formimonas</taxon>
    </lineage>
</organism>
<dbReference type="GO" id="GO:0006935">
    <property type="term" value="P:chemotaxis"/>
    <property type="evidence" value="ECO:0007669"/>
    <property type="project" value="UniProtKB-KW"/>
</dbReference>
<dbReference type="Pfam" id="PF00672">
    <property type="entry name" value="HAMP"/>
    <property type="match status" value="1"/>
</dbReference>
<dbReference type="AlphaFoldDB" id="A0A3G1KUG6"/>
<feature type="transmembrane region" description="Helical" evidence="5">
    <location>
        <begin position="193"/>
        <end position="211"/>
    </location>
</feature>
<evidence type="ECO:0000256" key="4">
    <source>
        <dbReference type="SAM" id="Coils"/>
    </source>
</evidence>
<comment type="similarity">
    <text evidence="2">Belongs to the methyl-accepting chemotaxis (MCP) protein family.</text>
</comment>
<protein>
    <submittedName>
        <fullName evidence="8">Methyl-accepting chemotaxis protein</fullName>
    </submittedName>
</protein>
<evidence type="ECO:0000256" key="3">
    <source>
        <dbReference type="PROSITE-ProRule" id="PRU00284"/>
    </source>
</evidence>
<keyword evidence="5" id="KW-1133">Transmembrane helix</keyword>
<evidence type="ECO:0000259" key="7">
    <source>
        <dbReference type="PROSITE" id="PS50885"/>
    </source>
</evidence>
<feature type="domain" description="Methyl-accepting transducer" evidence="6">
    <location>
        <begin position="270"/>
        <end position="499"/>
    </location>
</feature>
<dbReference type="InterPro" id="IPR047347">
    <property type="entry name" value="YvaQ-like_sensor"/>
</dbReference>
<dbReference type="SMART" id="SM00304">
    <property type="entry name" value="HAMP"/>
    <property type="match status" value="1"/>
</dbReference>
<keyword evidence="3" id="KW-0807">Transducer</keyword>
<dbReference type="OrthoDB" id="9814363at2"/>
<dbReference type="Pfam" id="PF12729">
    <property type="entry name" value="4HB_MCP_1"/>
    <property type="match status" value="1"/>
</dbReference>
<dbReference type="SUPFAM" id="SSF58104">
    <property type="entry name" value="Methyl-accepting chemotaxis protein (MCP) signaling domain"/>
    <property type="match status" value="1"/>
</dbReference>
<dbReference type="InterPro" id="IPR051310">
    <property type="entry name" value="MCP_chemotaxis"/>
</dbReference>
<dbReference type="Gene3D" id="6.10.340.10">
    <property type="match status" value="1"/>
</dbReference>
<keyword evidence="4" id="KW-0175">Coiled coil</keyword>
<evidence type="ECO:0000313" key="8">
    <source>
        <dbReference type="EMBL" id="ATW26099.1"/>
    </source>
</evidence>
<dbReference type="PROSITE" id="PS50111">
    <property type="entry name" value="CHEMOTAXIS_TRANSDUC_2"/>
    <property type="match status" value="1"/>
</dbReference>
<dbReference type="GO" id="GO:0005886">
    <property type="term" value="C:plasma membrane"/>
    <property type="evidence" value="ECO:0007669"/>
    <property type="project" value="TreeGrafter"/>
</dbReference>
<evidence type="ECO:0000256" key="1">
    <source>
        <dbReference type="ARBA" id="ARBA00022500"/>
    </source>
</evidence>
<dbReference type="EMBL" id="CP017634">
    <property type="protein sequence ID" value="ATW26099.1"/>
    <property type="molecule type" value="Genomic_DNA"/>
</dbReference>
<evidence type="ECO:0000256" key="5">
    <source>
        <dbReference type="SAM" id="Phobius"/>
    </source>
</evidence>
<dbReference type="GO" id="GO:0007165">
    <property type="term" value="P:signal transduction"/>
    <property type="evidence" value="ECO:0007669"/>
    <property type="project" value="UniProtKB-KW"/>
</dbReference>
<reference evidence="8 9" key="1">
    <citation type="submission" date="2016-10" db="EMBL/GenBank/DDBJ databases">
        <title>Complete Genome Sequence of Peptococcaceae strain DCMF.</title>
        <authorList>
            <person name="Edwards R.J."/>
            <person name="Holland S.I."/>
            <person name="Deshpande N.P."/>
            <person name="Wong Y.K."/>
            <person name="Ertan H."/>
            <person name="Manefield M."/>
            <person name="Russell T.L."/>
            <person name="Lee M.J."/>
        </authorList>
    </citation>
    <scope>NUCLEOTIDE SEQUENCE [LARGE SCALE GENOMIC DNA]</scope>
    <source>
        <strain evidence="8 9">DCMF</strain>
    </source>
</reference>
<sequence length="575" mass="61448">MKWFYNLRISVKLLAGFFIVAIIAGAIGVIGVKNIKEIESLDTDLYEKMTAPLGELVTITESYQRMRGNVRDIILASTPAEFDDYENSIKLRNDEFASNLESFKKTLLSDEGAAAIKDLEEAKANYDEEAAKIIELARANKDQEAILLLKGDAETATQQMEDALKLVTDLKVQFAKEAAGNNTQTANAATRSTVILLIVGVILALVLGIFISSSISRPVKKIVAAANKIAQGDLNVNVDIQTKDEIGILAASFRTMTENMNNALSHINAAAEQVASGAKQVSASSMALSQGATEQASSIEELTASLEEISSQTNLNAQHAGEANTLAEIAQTNALQGNDQMKSMLKAMEEINDASCNISKIIKVIDEIAFQTNILALNAAVEAARAGQHGKGFAVVAEEVRNLAARSANAAKETTDMIEGSIKKVEGGTKIAHETAAALNQIVENVAKVTGIVGNIAAASNEQAAAIGQVNQGIMQVSQVVQTNSATSEESAAASEELSSQAELLKGQVNRFKLKRVGLSSYKELEEINPDVLRVLEGMAEKKKKSSPDIENYEEAAAAKPKLEIALSDKEFGKY</sequence>
<dbReference type="RefSeq" id="WP_148135374.1">
    <property type="nucleotide sequence ID" value="NZ_CP017634.1"/>
</dbReference>
<dbReference type="CDD" id="cd11386">
    <property type="entry name" value="MCP_signal"/>
    <property type="match status" value="1"/>
</dbReference>
<evidence type="ECO:0000256" key="2">
    <source>
        <dbReference type="ARBA" id="ARBA00029447"/>
    </source>
</evidence>
<dbReference type="PANTHER" id="PTHR43531:SF11">
    <property type="entry name" value="METHYL-ACCEPTING CHEMOTAXIS PROTEIN 3"/>
    <property type="match status" value="1"/>
</dbReference>
<dbReference type="PANTHER" id="PTHR43531">
    <property type="entry name" value="PROTEIN ICFG"/>
    <property type="match status" value="1"/>
</dbReference>
<dbReference type="InterPro" id="IPR004089">
    <property type="entry name" value="MCPsignal_dom"/>
</dbReference>